<dbReference type="AlphaFoldDB" id="C5C2J6"/>
<comment type="catalytic activity">
    <reaction evidence="3">
        <text>[thioredoxin]-dithiol + NADP(+) = [thioredoxin]-disulfide + NADPH + H(+)</text>
        <dbReference type="Rhea" id="RHEA:20345"/>
        <dbReference type="Rhea" id="RHEA-COMP:10698"/>
        <dbReference type="Rhea" id="RHEA-COMP:10700"/>
        <dbReference type="ChEBI" id="CHEBI:15378"/>
        <dbReference type="ChEBI" id="CHEBI:29950"/>
        <dbReference type="ChEBI" id="CHEBI:50058"/>
        <dbReference type="ChEBI" id="CHEBI:57783"/>
        <dbReference type="ChEBI" id="CHEBI:58349"/>
        <dbReference type="EC" id="1.8.1.9"/>
    </reaction>
</comment>
<dbReference type="PRINTS" id="PR00469">
    <property type="entry name" value="PNDRDTASEII"/>
</dbReference>
<dbReference type="EMBL" id="CP001618">
    <property type="protein sequence ID" value="ACQ79682.1"/>
    <property type="molecule type" value="Genomic_DNA"/>
</dbReference>
<dbReference type="OrthoDB" id="9786503at2"/>
<proteinExistence type="predicted"/>
<dbReference type="RefSeq" id="WP_015881922.1">
    <property type="nucleotide sequence ID" value="NC_012669.1"/>
</dbReference>
<protein>
    <submittedName>
        <fullName evidence="5">FAD-dependent pyridine nucleotide-disulphide oxidoreductase</fullName>
    </submittedName>
</protein>
<feature type="domain" description="FAD/NAD(P)-binding" evidence="4">
    <location>
        <begin position="9"/>
        <end position="287"/>
    </location>
</feature>
<dbReference type="HOGENOM" id="CLU_031864_5_0_11"/>
<dbReference type="Proteomes" id="UP000007962">
    <property type="component" value="Chromosome"/>
</dbReference>
<evidence type="ECO:0000256" key="2">
    <source>
        <dbReference type="ARBA" id="ARBA00023002"/>
    </source>
</evidence>
<reference evidence="5 6" key="1">
    <citation type="journal article" date="2009" name="Stand. Genomic Sci.">
        <title>Complete genome sequence of Beutenbergia cavernae type strain (HKI 0122).</title>
        <authorList>
            <person name="Land M."/>
            <person name="Pukall R."/>
            <person name="Abt B."/>
            <person name="Goker M."/>
            <person name="Rohde M."/>
            <person name="Glavina Del Rio T."/>
            <person name="Tice H."/>
            <person name="Copeland A."/>
            <person name="Cheng J.F."/>
            <person name="Lucas S."/>
            <person name="Chen F."/>
            <person name="Nolan M."/>
            <person name="Bruce D."/>
            <person name="Goodwin L."/>
            <person name="Pitluck S."/>
            <person name="Ivanova N."/>
            <person name="Mavromatis K."/>
            <person name="Ovchinnikova G."/>
            <person name="Pati A."/>
            <person name="Chen A."/>
            <person name="Palaniappan K."/>
            <person name="Hauser L."/>
            <person name="Chang Y.J."/>
            <person name="Jefferies C.C."/>
            <person name="Saunders E."/>
            <person name="Brettin T."/>
            <person name="Detter J.C."/>
            <person name="Han C."/>
            <person name="Chain P."/>
            <person name="Bristow J."/>
            <person name="Eisen J.A."/>
            <person name="Markowitz V."/>
            <person name="Hugenholtz P."/>
            <person name="Kyrpides N.C."/>
            <person name="Klenk H.P."/>
            <person name="Lapidus A."/>
        </authorList>
    </citation>
    <scope>NUCLEOTIDE SEQUENCE [LARGE SCALE GENOMIC DNA]</scope>
    <source>
        <strain evidence="6">ATCC BAA-8 / DSM 12333 / NBRC 16432</strain>
    </source>
</reference>
<evidence type="ECO:0000313" key="6">
    <source>
        <dbReference type="Proteomes" id="UP000007962"/>
    </source>
</evidence>
<evidence type="ECO:0000259" key="4">
    <source>
        <dbReference type="Pfam" id="PF07992"/>
    </source>
</evidence>
<dbReference type="SUPFAM" id="SSF51905">
    <property type="entry name" value="FAD/NAD(P)-binding domain"/>
    <property type="match status" value="1"/>
</dbReference>
<keyword evidence="1" id="KW-0285">Flavoprotein</keyword>
<dbReference type="InterPro" id="IPR023753">
    <property type="entry name" value="FAD/NAD-binding_dom"/>
</dbReference>
<accession>C5C2J6</accession>
<evidence type="ECO:0000256" key="3">
    <source>
        <dbReference type="ARBA" id="ARBA00048132"/>
    </source>
</evidence>
<keyword evidence="2" id="KW-0560">Oxidoreductase</keyword>
<dbReference type="Pfam" id="PF07992">
    <property type="entry name" value="Pyr_redox_2"/>
    <property type="match status" value="1"/>
</dbReference>
<dbReference type="eggNOG" id="COG0492">
    <property type="taxonomic scope" value="Bacteria"/>
</dbReference>
<dbReference type="Gene3D" id="3.50.50.60">
    <property type="entry name" value="FAD/NAD(P)-binding domain"/>
    <property type="match status" value="2"/>
</dbReference>
<evidence type="ECO:0000313" key="5">
    <source>
        <dbReference type="EMBL" id="ACQ79682.1"/>
    </source>
</evidence>
<name>C5C2J6_BEUC1</name>
<dbReference type="GO" id="GO:0004791">
    <property type="term" value="F:thioredoxin-disulfide reductase (NADPH) activity"/>
    <property type="evidence" value="ECO:0007669"/>
    <property type="project" value="UniProtKB-EC"/>
</dbReference>
<dbReference type="STRING" id="471853.Bcav_1424"/>
<sequence>MSERDDVADVVVIGGGAAGLSAAVNLGRARRSVVVVDAGRPRNAPAEGVHAFLTRDGTPPAELLAAGRAEVERYGGRIVRAAVREAAGTVGDFTVSLDDGGRVRARRMLLATGVRDELPDVPGLRARWGRDVVHCPFCHGWEIADRRIGVVGSPMAVHQALLFRGWSDDVTLFLRDAIEPSEEEWAKLAARGIAVVDGALAAVEVTGDAVTGVVLADGTVRPVDALVVAPRVHADVVPGLGVAATEHPAGVGTYVATDQVGATSVPGVWAAGNLADPMAQVIQAAAAGTRAGAAIVADLLEEELREALSSARGLALSP</sequence>
<dbReference type="InterPro" id="IPR036188">
    <property type="entry name" value="FAD/NAD-bd_sf"/>
</dbReference>
<dbReference type="KEGG" id="bcv:Bcav_1424"/>
<dbReference type="PRINTS" id="PR00368">
    <property type="entry name" value="FADPNR"/>
</dbReference>
<organism evidence="5 6">
    <name type="scientific">Beutenbergia cavernae (strain ATCC BAA-8 / DSM 12333 / CCUG 43141 / JCM 11478 / NBRC 16432 / NCIMB 13614 / HKI 0122)</name>
    <dbReference type="NCBI Taxonomy" id="471853"/>
    <lineage>
        <taxon>Bacteria</taxon>
        <taxon>Bacillati</taxon>
        <taxon>Actinomycetota</taxon>
        <taxon>Actinomycetes</taxon>
        <taxon>Micrococcales</taxon>
        <taxon>Beutenbergiaceae</taxon>
        <taxon>Beutenbergia</taxon>
    </lineage>
</organism>
<evidence type="ECO:0000256" key="1">
    <source>
        <dbReference type="ARBA" id="ARBA00022630"/>
    </source>
</evidence>
<dbReference type="PANTHER" id="PTHR48105">
    <property type="entry name" value="THIOREDOXIN REDUCTASE 1-RELATED-RELATED"/>
    <property type="match status" value="1"/>
</dbReference>
<keyword evidence="6" id="KW-1185">Reference proteome</keyword>
<gene>
    <name evidence="5" type="ordered locus">Bcav_1424</name>
</gene>
<dbReference type="InterPro" id="IPR050097">
    <property type="entry name" value="Ferredoxin-NADP_redctase_2"/>
</dbReference>